<accession>A0AAU9ST56</accession>
<dbReference type="Proteomes" id="UP000836841">
    <property type="component" value="Chromosome 6"/>
</dbReference>
<proteinExistence type="predicted"/>
<dbReference type="EMBL" id="OU466862">
    <property type="protein sequence ID" value="CAH2070186.1"/>
    <property type="molecule type" value="Genomic_DNA"/>
</dbReference>
<gene>
    <name evidence="1" type="ORF">TAV2_LOCUS19658</name>
</gene>
<sequence length="69" mass="7172">MGDGLLFSASCTARVGVYPPPEKVSSHRERSVQGSPEVMLDFVGGVNVPNILVTILACPEVLLCSGSAI</sequence>
<keyword evidence="2" id="KW-1185">Reference proteome</keyword>
<protein>
    <submittedName>
        <fullName evidence="1">Uncharacterized protein</fullName>
    </submittedName>
</protein>
<evidence type="ECO:0000313" key="1">
    <source>
        <dbReference type="EMBL" id="CAH2070186.1"/>
    </source>
</evidence>
<evidence type="ECO:0000313" key="2">
    <source>
        <dbReference type="Proteomes" id="UP000836841"/>
    </source>
</evidence>
<reference evidence="1 2" key="1">
    <citation type="submission" date="2022-03" db="EMBL/GenBank/DDBJ databases">
        <authorList>
            <person name="Nunn A."/>
            <person name="Chopra R."/>
            <person name="Nunn A."/>
            <person name="Contreras Garrido A."/>
        </authorList>
    </citation>
    <scope>NUCLEOTIDE SEQUENCE [LARGE SCALE GENOMIC DNA]</scope>
</reference>
<name>A0AAU9ST56_THLAR</name>
<dbReference type="AlphaFoldDB" id="A0AAU9ST56"/>
<organism evidence="1 2">
    <name type="scientific">Thlaspi arvense</name>
    <name type="common">Field penny-cress</name>
    <dbReference type="NCBI Taxonomy" id="13288"/>
    <lineage>
        <taxon>Eukaryota</taxon>
        <taxon>Viridiplantae</taxon>
        <taxon>Streptophyta</taxon>
        <taxon>Embryophyta</taxon>
        <taxon>Tracheophyta</taxon>
        <taxon>Spermatophyta</taxon>
        <taxon>Magnoliopsida</taxon>
        <taxon>eudicotyledons</taxon>
        <taxon>Gunneridae</taxon>
        <taxon>Pentapetalae</taxon>
        <taxon>rosids</taxon>
        <taxon>malvids</taxon>
        <taxon>Brassicales</taxon>
        <taxon>Brassicaceae</taxon>
        <taxon>Thlaspideae</taxon>
        <taxon>Thlaspi</taxon>
    </lineage>
</organism>